<accession>A0ABN7PJA7</accession>
<reference evidence="1" key="1">
    <citation type="submission" date="2021-03" db="EMBL/GenBank/DDBJ databases">
        <authorList>
            <person name="Tran Van P."/>
        </authorList>
    </citation>
    <scope>NUCLEOTIDE SEQUENCE</scope>
</reference>
<dbReference type="Proteomes" id="UP001153148">
    <property type="component" value="Unassembled WGS sequence"/>
</dbReference>
<gene>
    <name evidence="1" type="ORF">TPAB3V08_LOCUS14785</name>
</gene>
<protein>
    <submittedName>
        <fullName evidence="1">Uncharacterized protein</fullName>
    </submittedName>
</protein>
<evidence type="ECO:0000313" key="2">
    <source>
        <dbReference type="Proteomes" id="UP001153148"/>
    </source>
</evidence>
<organism evidence="1 2">
    <name type="scientific">Timema podura</name>
    <name type="common">Walking stick</name>
    <dbReference type="NCBI Taxonomy" id="61482"/>
    <lineage>
        <taxon>Eukaryota</taxon>
        <taxon>Metazoa</taxon>
        <taxon>Ecdysozoa</taxon>
        <taxon>Arthropoda</taxon>
        <taxon>Hexapoda</taxon>
        <taxon>Insecta</taxon>
        <taxon>Pterygota</taxon>
        <taxon>Neoptera</taxon>
        <taxon>Polyneoptera</taxon>
        <taxon>Phasmatodea</taxon>
        <taxon>Timematodea</taxon>
        <taxon>Timematoidea</taxon>
        <taxon>Timematidae</taxon>
        <taxon>Timema</taxon>
    </lineage>
</organism>
<comment type="caution">
    <text evidence="1">The sequence shown here is derived from an EMBL/GenBank/DDBJ whole genome shotgun (WGS) entry which is preliminary data.</text>
</comment>
<evidence type="ECO:0000313" key="1">
    <source>
        <dbReference type="EMBL" id="CAG2067842.1"/>
    </source>
</evidence>
<sequence length="125" mass="14986">MNEVPDMNKRHTHFKEVYKILKAYLAKMLDKEQCKKWDSQVEPIDDAREFTEVEEMIFDNRLKDVIYLRRVGNLYILAKSIINIYPFPRNKRNSFNQIFQDECNHLLLASACKFVRSVQEILNTE</sequence>
<dbReference type="EMBL" id="CAJPIN010076381">
    <property type="protein sequence ID" value="CAG2067842.1"/>
    <property type="molecule type" value="Genomic_DNA"/>
</dbReference>
<proteinExistence type="predicted"/>
<keyword evidence="2" id="KW-1185">Reference proteome</keyword>
<name>A0ABN7PJA7_TIMPD</name>